<comment type="caution">
    <text evidence="5">The sequence shown here is derived from an EMBL/GenBank/DDBJ whole genome shotgun (WGS) entry which is preliminary data.</text>
</comment>
<evidence type="ECO:0000256" key="4">
    <source>
        <dbReference type="ARBA" id="ARBA00023002"/>
    </source>
</evidence>
<reference evidence="5 6" key="1">
    <citation type="submission" date="2023-10" db="EMBL/GenBank/DDBJ databases">
        <title>Screening of Alkalihalobacillus lindianensis BZ-TG-R113 and Its Alleviation of Salt Stress on Rapeseed Growth.</title>
        <authorList>
            <person name="Zhao B."/>
            <person name="Guo T."/>
        </authorList>
    </citation>
    <scope>NUCLEOTIDE SEQUENCE [LARGE SCALE GENOMIC DNA]</scope>
    <source>
        <strain evidence="5 6">BZ-TG-R113</strain>
    </source>
</reference>
<evidence type="ECO:0000256" key="3">
    <source>
        <dbReference type="ARBA" id="ARBA00022643"/>
    </source>
</evidence>
<keyword evidence="3" id="KW-0288">FMN</keyword>
<dbReference type="PANTHER" id="PTHR42917">
    <property type="entry name" value="2,4-DIENOYL-COA REDUCTASE"/>
    <property type="match status" value="1"/>
</dbReference>
<keyword evidence="2" id="KW-0285">Flavoprotein</keyword>
<dbReference type="SUPFAM" id="SSF51971">
    <property type="entry name" value="Nucleotide-binding domain"/>
    <property type="match status" value="1"/>
</dbReference>
<accession>A0ABU3XK14</accession>
<feature type="non-terminal residue" evidence="5">
    <location>
        <position position="1"/>
    </location>
</feature>
<proteinExistence type="predicted"/>
<comment type="cofactor">
    <cofactor evidence="1">
        <name>FMN</name>
        <dbReference type="ChEBI" id="CHEBI:58210"/>
    </cofactor>
</comment>
<keyword evidence="4" id="KW-0560">Oxidoreductase</keyword>
<keyword evidence="6" id="KW-1185">Reference proteome</keyword>
<feature type="non-terminal residue" evidence="5">
    <location>
        <position position="76"/>
    </location>
</feature>
<dbReference type="InterPro" id="IPR051793">
    <property type="entry name" value="NADH:flavin_oxidoreductase"/>
</dbReference>
<name>A0ABU3XK14_9BACI</name>
<evidence type="ECO:0000313" key="5">
    <source>
        <dbReference type="EMBL" id="MDV2687749.1"/>
    </source>
</evidence>
<sequence>HNPEIYERSPRLGGNLIPGGAPKFKEDDHALADWYTYELNRLNVPIHLNKEVTKEFILQSDADVVIMATGSNPKIF</sequence>
<dbReference type="EMBL" id="JAWJBA010001158">
    <property type="protein sequence ID" value="MDV2687749.1"/>
    <property type="molecule type" value="Genomic_DNA"/>
</dbReference>
<evidence type="ECO:0000256" key="1">
    <source>
        <dbReference type="ARBA" id="ARBA00001917"/>
    </source>
</evidence>
<organism evidence="5 6">
    <name type="scientific">Alkalihalophilus lindianensis</name>
    <dbReference type="NCBI Taxonomy" id="1630542"/>
    <lineage>
        <taxon>Bacteria</taxon>
        <taxon>Bacillati</taxon>
        <taxon>Bacillota</taxon>
        <taxon>Bacilli</taxon>
        <taxon>Bacillales</taxon>
        <taxon>Bacillaceae</taxon>
        <taxon>Alkalihalophilus</taxon>
    </lineage>
</organism>
<dbReference type="PANTHER" id="PTHR42917:SF2">
    <property type="entry name" value="2,4-DIENOYL-COA REDUCTASE [(2E)-ENOYL-COA-PRODUCING]"/>
    <property type="match status" value="1"/>
</dbReference>
<dbReference type="Gene3D" id="3.40.50.720">
    <property type="entry name" value="NAD(P)-binding Rossmann-like Domain"/>
    <property type="match status" value="1"/>
</dbReference>
<protein>
    <submittedName>
        <fullName evidence="5">2-enoate reductase</fullName>
    </submittedName>
</protein>
<gene>
    <name evidence="5" type="ORF">RYX56_25710</name>
</gene>
<dbReference type="Proteomes" id="UP001287282">
    <property type="component" value="Unassembled WGS sequence"/>
</dbReference>
<evidence type="ECO:0000313" key="6">
    <source>
        <dbReference type="Proteomes" id="UP001287282"/>
    </source>
</evidence>
<evidence type="ECO:0000256" key="2">
    <source>
        <dbReference type="ARBA" id="ARBA00022630"/>
    </source>
</evidence>